<keyword evidence="1" id="KW-1003">Cell membrane</keyword>
<dbReference type="EMBL" id="JACCFY010000001">
    <property type="protein sequence ID" value="NYJ77101.1"/>
    <property type="molecule type" value="Genomic_DNA"/>
</dbReference>
<dbReference type="Proteomes" id="UP000535437">
    <property type="component" value="Unassembled WGS sequence"/>
</dbReference>
<dbReference type="PANTHER" id="PTHR43649">
    <property type="entry name" value="ARABINOSE-BINDING PROTEIN-RELATED"/>
    <property type="match status" value="1"/>
</dbReference>
<evidence type="ECO:0000313" key="7">
    <source>
        <dbReference type="EMBL" id="NYJ77101.1"/>
    </source>
</evidence>
<dbReference type="Pfam" id="PF13416">
    <property type="entry name" value="SBP_bac_8"/>
    <property type="match status" value="1"/>
</dbReference>
<dbReference type="Gene3D" id="3.40.190.10">
    <property type="entry name" value="Periplasmic binding protein-like II"/>
    <property type="match status" value="1"/>
</dbReference>
<name>A0A7Z0GL33_9MICC</name>
<evidence type="ECO:0000256" key="4">
    <source>
        <dbReference type="ARBA" id="ARBA00023139"/>
    </source>
</evidence>
<evidence type="ECO:0000256" key="6">
    <source>
        <dbReference type="SAM" id="MobiDB-lite"/>
    </source>
</evidence>
<keyword evidence="7" id="KW-0762">Sugar transport</keyword>
<keyword evidence="8" id="KW-1185">Reference proteome</keyword>
<keyword evidence="2" id="KW-0732">Signal</keyword>
<dbReference type="PANTHER" id="PTHR43649:SF33">
    <property type="entry name" value="POLYGALACTURONAN_RHAMNOGALACTURONAN-BINDING PROTEIN YTCQ"/>
    <property type="match status" value="1"/>
</dbReference>
<accession>A0A7Z0GL33</accession>
<dbReference type="AlphaFoldDB" id="A0A7Z0GL33"/>
<dbReference type="SUPFAM" id="SSF53850">
    <property type="entry name" value="Periplasmic binding protein-like II"/>
    <property type="match status" value="1"/>
</dbReference>
<sequence>MTPRAPHHPGLPRPHAGRTGPRAALGVVALSGLALTACGGGDDASAEAQDGEITGSVTLQTWALTPSYTDYLDDVIEAFEEAHPGTEVTLLDQPGDGYSDQVLTQAAAGELPDVVNLPPDFALPLAQEGMLLDVAAADETLRDTYVEGGIQAYEFEGLEGVYGYPWYLNTDINYWNIDKLESCGLDPENPPADLDELFEQAAVMHDECDGEEHLISARPGLGTFTLAGIEILDDAGDEFVFAVPEAVEILDRYRDAYAEGHMPSQVLNDDYLGNATMFTEGQVAWTTGGGTAMGDFITNNPSLEGNVAVSPALDTPPLYVQGFSVAADSDNPATALALAQWFTNAENQEAFAAEVNIFPSTIASEDSEELAESDGTPEDDARVLAFESISQAEVVQPFAINEAMTDYFNQQLSLAISGDITSEEALETAQERMNQLLD</sequence>
<reference evidence="7 8" key="1">
    <citation type="submission" date="2020-07" db="EMBL/GenBank/DDBJ databases">
        <title>Sequencing the genomes of 1000 actinobacteria strains.</title>
        <authorList>
            <person name="Klenk H.-P."/>
        </authorList>
    </citation>
    <scope>NUCLEOTIDE SEQUENCE [LARGE SCALE GENOMIC DNA]</scope>
    <source>
        <strain evidence="7 8">DSM 15475</strain>
    </source>
</reference>
<protein>
    <submittedName>
        <fullName evidence="7">Multiple sugar transport system substrate-binding protein</fullName>
    </submittedName>
</protein>
<keyword evidence="7" id="KW-0813">Transport</keyword>
<evidence type="ECO:0000256" key="2">
    <source>
        <dbReference type="ARBA" id="ARBA00022729"/>
    </source>
</evidence>
<keyword evidence="3" id="KW-0472">Membrane</keyword>
<keyword evidence="5" id="KW-0449">Lipoprotein</keyword>
<proteinExistence type="predicted"/>
<organism evidence="7 8">
    <name type="scientific">Nesterenkonia xinjiangensis</name>
    <dbReference type="NCBI Taxonomy" id="225327"/>
    <lineage>
        <taxon>Bacteria</taxon>
        <taxon>Bacillati</taxon>
        <taxon>Actinomycetota</taxon>
        <taxon>Actinomycetes</taxon>
        <taxon>Micrococcales</taxon>
        <taxon>Micrococcaceae</taxon>
        <taxon>Nesterenkonia</taxon>
    </lineage>
</organism>
<evidence type="ECO:0000313" key="8">
    <source>
        <dbReference type="Proteomes" id="UP000535437"/>
    </source>
</evidence>
<evidence type="ECO:0000256" key="3">
    <source>
        <dbReference type="ARBA" id="ARBA00023136"/>
    </source>
</evidence>
<evidence type="ECO:0000256" key="1">
    <source>
        <dbReference type="ARBA" id="ARBA00022475"/>
    </source>
</evidence>
<evidence type="ECO:0000256" key="5">
    <source>
        <dbReference type="ARBA" id="ARBA00023288"/>
    </source>
</evidence>
<dbReference type="InterPro" id="IPR050490">
    <property type="entry name" value="Bact_solute-bd_prot1"/>
</dbReference>
<keyword evidence="4" id="KW-0564">Palmitate</keyword>
<dbReference type="RefSeq" id="WP_179540629.1">
    <property type="nucleotide sequence ID" value="NZ_BAAALL010000004.1"/>
</dbReference>
<dbReference type="InterPro" id="IPR006059">
    <property type="entry name" value="SBP"/>
</dbReference>
<comment type="caution">
    <text evidence="7">The sequence shown here is derived from an EMBL/GenBank/DDBJ whole genome shotgun (WGS) entry which is preliminary data.</text>
</comment>
<feature type="region of interest" description="Disordered" evidence="6">
    <location>
        <begin position="1"/>
        <end position="20"/>
    </location>
</feature>
<gene>
    <name evidence="7" type="ORF">HNR09_000512</name>
</gene>